<dbReference type="PANTHER" id="PTHR42881:SF13">
    <property type="entry name" value="PROLYL ENDOPEPTIDASE"/>
    <property type="match status" value="1"/>
</dbReference>
<reference evidence="7 8" key="1">
    <citation type="submission" date="2019-07" db="EMBL/GenBank/DDBJ databases">
        <title>Whole genome shotgun sequence of Acetobacter nitrogenifigens NBRC 105050.</title>
        <authorList>
            <person name="Hosoyama A."/>
            <person name="Uohara A."/>
            <person name="Ohji S."/>
            <person name="Ichikawa N."/>
        </authorList>
    </citation>
    <scope>NUCLEOTIDE SEQUENCE [LARGE SCALE GENOMIC DNA]</scope>
    <source>
        <strain evidence="7 8">NBRC 105050</strain>
    </source>
</reference>
<dbReference type="OrthoDB" id="9801421at2"/>
<feature type="chain" id="PRO_5021995020" evidence="4">
    <location>
        <begin position="25"/>
        <end position="716"/>
    </location>
</feature>
<keyword evidence="8" id="KW-1185">Reference proteome</keyword>
<name>A0A511X961_9PROT</name>
<dbReference type="InterPro" id="IPR002470">
    <property type="entry name" value="Peptidase_S9A"/>
</dbReference>
<dbReference type="InterPro" id="IPR001375">
    <property type="entry name" value="Peptidase_S9_cat"/>
</dbReference>
<dbReference type="RefSeq" id="WP_026397869.1">
    <property type="nucleotide sequence ID" value="NZ_AUBI01000006.1"/>
</dbReference>
<keyword evidence="4" id="KW-0732">Signal</keyword>
<dbReference type="InterPro" id="IPR023302">
    <property type="entry name" value="Pept_S9A_N"/>
</dbReference>
<dbReference type="GO" id="GO:0004252">
    <property type="term" value="F:serine-type endopeptidase activity"/>
    <property type="evidence" value="ECO:0007669"/>
    <property type="project" value="InterPro"/>
</dbReference>
<feature type="signal peptide" evidence="4">
    <location>
        <begin position="1"/>
        <end position="24"/>
    </location>
</feature>
<evidence type="ECO:0000256" key="3">
    <source>
        <dbReference type="ARBA" id="ARBA00022825"/>
    </source>
</evidence>
<dbReference type="Gene3D" id="3.40.50.1820">
    <property type="entry name" value="alpha/beta hydrolase"/>
    <property type="match status" value="1"/>
</dbReference>
<gene>
    <name evidence="7" type="ORF">ANI02nite_13700</name>
</gene>
<evidence type="ECO:0000313" key="8">
    <source>
        <dbReference type="Proteomes" id="UP000321635"/>
    </source>
</evidence>
<dbReference type="InterPro" id="IPR029058">
    <property type="entry name" value="AB_hydrolase_fold"/>
</dbReference>
<feature type="domain" description="Peptidase S9A N-terminal" evidence="6">
    <location>
        <begin position="29"/>
        <end position="427"/>
    </location>
</feature>
<dbReference type="GO" id="GO:0070012">
    <property type="term" value="F:oligopeptidase activity"/>
    <property type="evidence" value="ECO:0007669"/>
    <property type="project" value="TreeGrafter"/>
</dbReference>
<dbReference type="GO" id="GO:0005829">
    <property type="term" value="C:cytosol"/>
    <property type="evidence" value="ECO:0007669"/>
    <property type="project" value="TreeGrafter"/>
</dbReference>
<dbReference type="Pfam" id="PF00326">
    <property type="entry name" value="Peptidase_S9"/>
    <property type="match status" value="1"/>
</dbReference>
<dbReference type="PANTHER" id="PTHR42881">
    <property type="entry name" value="PROLYL ENDOPEPTIDASE"/>
    <property type="match status" value="1"/>
</dbReference>
<dbReference type="Proteomes" id="UP000321635">
    <property type="component" value="Unassembled WGS sequence"/>
</dbReference>
<evidence type="ECO:0000256" key="4">
    <source>
        <dbReference type="SAM" id="SignalP"/>
    </source>
</evidence>
<evidence type="ECO:0000313" key="7">
    <source>
        <dbReference type="EMBL" id="GEN59486.1"/>
    </source>
</evidence>
<feature type="domain" description="Peptidase S9 prolyl oligopeptidase catalytic" evidence="5">
    <location>
        <begin position="509"/>
        <end position="704"/>
    </location>
</feature>
<evidence type="ECO:0000256" key="1">
    <source>
        <dbReference type="ARBA" id="ARBA00022670"/>
    </source>
</evidence>
<comment type="caution">
    <text evidence="7">The sequence shown here is derived from an EMBL/GenBank/DDBJ whole genome shotgun (WGS) entry which is preliminary data.</text>
</comment>
<dbReference type="Pfam" id="PF02897">
    <property type="entry name" value="Peptidase_S9_N"/>
    <property type="match status" value="1"/>
</dbReference>
<dbReference type="PRINTS" id="PR00862">
    <property type="entry name" value="PROLIGOPTASE"/>
</dbReference>
<keyword evidence="3" id="KW-0720">Serine protease</keyword>
<keyword evidence="2" id="KW-0378">Hydrolase</keyword>
<dbReference type="SUPFAM" id="SSF53474">
    <property type="entry name" value="alpha/beta-Hydrolases"/>
    <property type="match status" value="1"/>
</dbReference>
<keyword evidence="1" id="KW-0645">Protease</keyword>
<evidence type="ECO:0000259" key="5">
    <source>
        <dbReference type="Pfam" id="PF00326"/>
    </source>
</evidence>
<organism evidence="7 8">
    <name type="scientific">Acetobacter nitrogenifigens DSM 23921 = NBRC 105050</name>
    <dbReference type="NCBI Taxonomy" id="1120919"/>
    <lineage>
        <taxon>Bacteria</taxon>
        <taxon>Pseudomonadati</taxon>
        <taxon>Pseudomonadota</taxon>
        <taxon>Alphaproteobacteria</taxon>
        <taxon>Acetobacterales</taxon>
        <taxon>Acetobacteraceae</taxon>
        <taxon>Acetobacter</taxon>
    </lineage>
</organism>
<sequence length="716" mass="79450">MRPSYFTLAALIVAHTGLSAPLKAATSRDATDYLGEIEGVKALEWVNAQNRRTSNTLESDPRYKGFYDDALAVGQSQDRLPKPRFLAGQIWNFWQDAGHPRGVWRQTTLDAYRQQFISWVTRLDIDALAKKENKNWVFQGADCLAPKDRYCLVALSNGGEDAQTLREYDTHMGLFVQNGFSLPRSKQSSAWVDRDTILVGRDWDGAGTTLTTSGYPFVIKRVGHTQSLEDAVEVARGEKSDVAVEPVSLTDGDGHKIVLIRRSPTFFTSRFAILDGMDSALEGKGPGHLRWLALPDHIELQGMLRGRLIFTVNEDWTLPDRRLIPAGSLVSVAPAASDQDVELLFTPNDSQALDEVAVTRNTVVVTYFENVRGRAMTMTAPKKAGEPWAKHVLPLPDMSTVHIVDADRTSDRAFLTAEGYISPPQLWLVGDVFGKAEKIRETQAMFDATGLTVEQLWARSKDGARVPYFAVHSKMMKKDGTNPTLLTAYGGFQASYTPSYAPEIGRLWLTRGGVYVVANIRGGGEFGPAWHEAGRKTKRQTIYDDFSSVGRDLVAQGITSVAHLGIRGRSNGGLLMGVEFTQHPELWNAVIIGVPLLDMLHYETMSAGASWVDEYGSMSVPAERLFLESISPLQHLQDKIHYPEPFIFTSTKDDRVGPVHARRFAARLKELDVPFLYYEDTEGGHSGTVNAREVAHERALEGVYLSQKLIDKPDAH</sequence>
<dbReference type="SUPFAM" id="SSF50993">
    <property type="entry name" value="Peptidase/esterase 'gauge' domain"/>
    <property type="match status" value="1"/>
</dbReference>
<dbReference type="EMBL" id="BJYF01000006">
    <property type="protein sequence ID" value="GEN59486.1"/>
    <property type="molecule type" value="Genomic_DNA"/>
</dbReference>
<dbReference type="STRING" id="1120919.GCA_000429165_01897"/>
<evidence type="ECO:0000259" key="6">
    <source>
        <dbReference type="Pfam" id="PF02897"/>
    </source>
</evidence>
<accession>A0A511X961</accession>
<evidence type="ECO:0000256" key="2">
    <source>
        <dbReference type="ARBA" id="ARBA00022801"/>
    </source>
</evidence>
<dbReference type="GO" id="GO:0006508">
    <property type="term" value="P:proteolysis"/>
    <property type="evidence" value="ECO:0007669"/>
    <property type="project" value="UniProtKB-KW"/>
</dbReference>
<proteinExistence type="predicted"/>
<dbReference type="Gene3D" id="2.130.10.120">
    <property type="entry name" value="Prolyl oligopeptidase, N-terminal domain"/>
    <property type="match status" value="1"/>
</dbReference>
<protein>
    <submittedName>
        <fullName evidence="7">Putative peptidase y4nA</fullName>
    </submittedName>
</protein>
<dbReference type="InterPro" id="IPR051167">
    <property type="entry name" value="Prolyl_oligopep/macrocyclase"/>
</dbReference>
<dbReference type="AlphaFoldDB" id="A0A511X961"/>